<dbReference type="InterPro" id="IPR008271">
    <property type="entry name" value="Ser/Thr_kinase_AS"/>
</dbReference>
<accession>A0ABM0K9S7</accession>
<dbReference type="Pfam" id="PF00069">
    <property type="entry name" value="Pkinase"/>
    <property type="match status" value="1"/>
</dbReference>
<evidence type="ECO:0000256" key="8">
    <source>
        <dbReference type="RuleBase" id="RU000304"/>
    </source>
</evidence>
<dbReference type="RefSeq" id="XP_005112343.1">
    <property type="nucleotide sequence ID" value="XM_005112286.3"/>
</dbReference>
<dbReference type="Gene3D" id="3.30.200.20">
    <property type="entry name" value="Phosphorylase Kinase, domain 1"/>
    <property type="match status" value="1"/>
</dbReference>
<dbReference type="PROSITE" id="PS00108">
    <property type="entry name" value="PROTEIN_KINASE_ST"/>
    <property type="match status" value="1"/>
</dbReference>
<evidence type="ECO:0000256" key="4">
    <source>
        <dbReference type="ARBA" id="ARBA00022741"/>
    </source>
</evidence>
<feature type="compositionally biased region" description="Polar residues" evidence="9">
    <location>
        <begin position="58"/>
        <end position="68"/>
    </location>
</feature>
<evidence type="ECO:0000256" key="7">
    <source>
        <dbReference type="PROSITE-ProRule" id="PRU10141"/>
    </source>
</evidence>
<comment type="similarity">
    <text evidence="1">Belongs to the protein kinase superfamily. CAMK Ser/Thr protein kinase family.</text>
</comment>
<evidence type="ECO:0000256" key="1">
    <source>
        <dbReference type="ARBA" id="ARBA00006692"/>
    </source>
</evidence>
<dbReference type="InterPro" id="IPR000719">
    <property type="entry name" value="Prot_kinase_dom"/>
</dbReference>
<keyword evidence="4 7" id="KW-0547">Nucleotide-binding</keyword>
<dbReference type="InterPro" id="IPR011009">
    <property type="entry name" value="Kinase-like_dom_sf"/>
</dbReference>
<dbReference type="SMART" id="SM00220">
    <property type="entry name" value="S_TKc"/>
    <property type="match status" value="1"/>
</dbReference>
<feature type="compositionally biased region" description="Polar residues" evidence="9">
    <location>
        <begin position="15"/>
        <end position="27"/>
    </location>
</feature>
<dbReference type="Gene3D" id="1.10.510.10">
    <property type="entry name" value="Transferase(Phosphotransferase) domain 1"/>
    <property type="match status" value="1"/>
</dbReference>
<dbReference type="PROSITE" id="PS00107">
    <property type="entry name" value="PROTEIN_KINASE_ATP"/>
    <property type="match status" value="1"/>
</dbReference>
<feature type="binding site" evidence="7">
    <location>
        <position position="196"/>
    </location>
    <ligand>
        <name>ATP</name>
        <dbReference type="ChEBI" id="CHEBI:30616"/>
    </ligand>
</feature>
<evidence type="ECO:0000313" key="12">
    <source>
        <dbReference type="RefSeq" id="XP_005112343.1"/>
    </source>
</evidence>
<evidence type="ECO:0000313" key="11">
    <source>
        <dbReference type="Proteomes" id="UP000694888"/>
    </source>
</evidence>
<keyword evidence="5" id="KW-0418">Kinase</keyword>
<protein>
    <submittedName>
        <fullName evidence="12">MAP kinase-interacting serine/threonine-protein kinase 1-like</fullName>
    </submittedName>
</protein>
<dbReference type="SUPFAM" id="SSF56112">
    <property type="entry name" value="Protein kinase-like (PK-like)"/>
    <property type="match status" value="1"/>
</dbReference>
<keyword evidence="6 7" id="KW-0067">ATP-binding</keyword>
<evidence type="ECO:0000256" key="6">
    <source>
        <dbReference type="ARBA" id="ARBA00022840"/>
    </source>
</evidence>
<dbReference type="PANTHER" id="PTHR24349">
    <property type="entry name" value="SERINE/THREONINE-PROTEIN KINASE"/>
    <property type="match status" value="1"/>
</dbReference>
<keyword evidence="2 8" id="KW-0723">Serine/threonine-protein kinase</keyword>
<gene>
    <name evidence="12" type="primary">LOC101857994</name>
</gene>
<feature type="domain" description="Protein kinase" evidence="10">
    <location>
        <begin position="167"/>
        <end position="458"/>
    </location>
</feature>
<proteinExistence type="inferred from homology"/>
<reference evidence="12" key="1">
    <citation type="submission" date="2025-08" db="UniProtKB">
        <authorList>
            <consortium name="RefSeq"/>
        </authorList>
    </citation>
    <scope>IDENTIFICATION</scope>
</reference>
<name>A0ABM0K9S7_APLCA</name>
<evidence type="ECO:0000256" key="3">
    <source>
        <dbReference type="ARBA" id="ARBA00022679"/>
    </source>
</evidence>
<feature type="region of interest" description="Disordered" evidence="9">
    <location>
        <begin position="58"/>
        <end position="103"/>
    </location>
</feature>
<dbReference type="InterPro" id="IPR017441">
    <property type="entry name" value="Protein_kinase_ATP_BS"/>
</dbReference>
<feature type="region of interest" description="Disordered" evidence="9">
    <location>
        <begin position="1"/>
        <end position="41"/>
    </location>
</feature>
<evidence type="ECO:0000259" key="10">
    <source>
        <dbReference type="PROSITE" id="PS50011"/>
    </source>
</evidence>
<sequence>MESLAFSPRQLDGSGEQSQDSGRSTGSVFRPSNPDTSCNGRQLQTTIKARTGGVLQTTNTNVASNGTAHHTAKTDKDLALEGTLPSDSRKRRHQENHGDSKRRITSEACTGAVFPAPKTAVASCHVMPSTTTTNNTGADCASTTAFPIDLRKRKQQSNGDIFCSLFEPTGEELGTGCFGSVSTYRNKETGKEFAVKVMKNCRNKKLRRVLSEIETCQRYRNSENILHFVDFYRAGDTFFLMFDKMAGGDLRDMMSSTPYLLSESQASRVTGAVARALLTLHTDGVAHRDLKPENILCRTPGKVTPLVLCDLGLASELPIRRNLSEGNKLTKPALTSVVGCPQYMAPEVAGFLLPPSQRRTAPYDTRCDMWGLGVLIYEMLFDCLPFVGHCAKHEQTTDLSCRDCDKDMFPKICSGNYSIPTNTRGSLSDRVVDLIRNLLVVDPQARYSAAQVLKHPFVTAHRNDDVTRTDCLTASPRQSLSE</sequence>
<dbReference type="InterPro" id="IPR050205">
    <property type="entry name" value="CDPK_Ser/Thr_kinases"/>
</dbReference>
<organism evidence="11 12">
    <name type="scientific">Aplysia californica</name>
    <name type="common">California sea hare</name>
    <dbReference type="NCBI Taxonomy" id="6500"/>
    <lineage>
        <taxon>Eukaryota</taxon>
        <taxon>Metazoa</taxon>
        <taxon>Spiralia</taxon>
        <taxon>Lophotrochozoa</taxon>
        <taxon>Mollusca</taxon>
        <taxon>Gastropoda</taxon>
        <taxon>Heterobranchia</taxon>
        <taxon>Euthyneura</taxon>
        <taxon>Tectipleura</taxon>
        <taxon>Aplysiida</taxon>
        <taxon>Aplysioidea</taxon>
        <taxon>Aplysiidae</taxon>
        <taxon>Aplysia</taxon>
    </lineage>
</organism>
<evidence type="ECO:0000256" key="2">
    <source>
        <dbReference type="ARBA" id="ARBA00022527"/>
    </source>
</evidence>
<dbReference type="Proteomes" id="UP000694888">
    <property type="component" value="Unplaced"/>
</dbReference>
<keyword evidence="11" id="KW-1185">Reference proteome</keyword>
<keyword evidence="3" id="KW-0808">Transferase</keyword>
<evidence type="ECO:0000256" key="9">
    <source>
        <dbReference type="SAM" id="MobiDB-lite"/>
    </source>
</evidence>
<evidence type="ECO:0000256" key="5">
    <source>
        <dbReference type="ARBA" id="ARBA00022777"/>
    </source>
</evidence>
<dbReference type="GeneID" id="101857994"/>
<dbReference type="PROSITE" id="PS50011">
    <property type="entry name" value="PROTEIN_KINASE_DOM"/>
    <property type="match status" value="1"/>
</dbReference>